<feature type="non-terminal residue" evidence="11">
    <location>
        <position position="1"/>
    </location>
</feature>
<keyword evidence="3 9" id="KW-1015">Disulfide bond</keyword>
<name>C3XYG5_BRAFL</name>
<comment type="subunit">
    <text evidence="7">Interacts with LGALS1 and laminin.</text>
</comment>
<keyword evidence="2" id="KW-0677">Repeat</keyword>
<evidence type="ECO:0000256" key="5">
    <source>
        <dbReference type="ARBA" id="ARBA00023180"/>
    </source>
</evidence>
<evidence type="ECO:0000256" key="2">
    <source>
        <dbReference type="ARBA" id="ARBA00022737"/>
    </source>
</evidence>
<keyword evidence="4" id="KW-0675">Receptor</keyword>
<dbReference type="EMBL" id="GG666473">
    <property type="protein sequence ID" value="EEN66850.1"/>
    <property type="molecule type" value="Genomic_DNA"/>
</dbReference>
<comment type="function">
    <text evidence="6">Binds to extracellular matrix proteins. Binds to pathogen-associated molecular patterns (PAMPs) present on the cell walls of Gram-positive and Gram-negative bacteria and fungi, behaving as a pattern recognition receptor (PRR). Induces bacterial and fungal aggregation and subsequent inhibition of PAMP-induced cytokine release. Does not possess intrinsic bactericidal activity. May play a role in the innate defense and homeostasis of certain epithelial surfaces.</text>
</comment>
<dbReference type="PANTHER" id="PTHR48071">
    <property type="entry name" value="SRCR DOMAIN-CONTAINING PROTEIN"/>
    <property type="match status" value="1"/>
</dbReference>
<keyword evidence="5" id="KW-0325">Glycoprotein</keyword>
<evidence type="ECO:0000256" key="1">
    <source>
        <dbReference type="ARBA" id="ARBA00022729"/>
    </source>
</evidence>
<evidence type="ECO:0000256" key="4">
    <source>
        <dbReference type="ARBA" id="ARBA00023170"/>
    </source>
</evidence>
<dbReference type="PRINTS" id="PR00258">
    <property type="entry name" value="SPERACTRCPTR"/>
</dbReference>
<dbReference type="Gene3D" id="3.10.250.10">
    <property type="entry name" value="SRCR-like domain"/>
    <property type="match status" value="1"/>
</dbReference>
<feature type="domain" description="SRCR" evidence="10">
    <location>
        <begin position="1"/>
        <end position="103"/>
    </location>
</feature>
<proteinExistence type="predicted"/>
<evidence type="ECO:0000256" key="6">
    <source>
        <dbReference type="ARBA" id="ARBA00058074"/>
    </source>
</evidence>
<dbReference type="PANTHER" id="PTHR48071:SF28">
    <property type="entry name" value="SRCR DOMAIN-CONTAINING PROTEIN"/>
    <property type="match status" value="1"/>
</dbReference>
<dbReference type="InParanoid" id="C3XYG5"/>
<protein>
    <recommendedName>
        <fullName evidence="8">Soluble scavenger receptor cysteine-rich domain-containing protein SSC5D</fullName>
    </recommendedName>
</protein>
<dbReference type="SUPFAM" id="SSF56487">
    <property type="entry name" value="SRCR-like"/>
    <property type="match status" value="1"/>
</dbReference>
<dbReference type="InterPro" id="IPR001190">
    <property type="entry name" value="SRCR"/>
</dbReference>
<keyword evidence="1" id="KW-0732">Signal</keyword>
<gene>
    <name evidence="11" type="ORF">BRAFLDRAFT_229189</name>
</gene>
<dbReference type="InterPro" id="IPR036772">
    <property type="entry name" value="SRCR-like_dom_sf"/>
</dbReference>
<evidence type="ECO:0000256" key="8">
    <source>
        <dbReference type="ARBA" id="ARBA00069168"/>
    </source>
</evidence>
<evidence type="ECO:0000256" key="9">
    <source>
        <dbReference type="PROSITE-ProRule" id="PRU00196"/>
    </source>
</evidence>
<sequence length="123" mass="13566">LRLVDGGTVDEGRLEVRPADSYSWGTVCDDLFDMDDASVACRTLGYSRAITFYGSAHFGEGSGEIYMDNLECSGDENTLFDCSYPGWGVHTCRHFEDVGVICRNETPGENMPHFVVAATKCDY</sequence>
<reference evidence="11" key="1">
    <citation type="journal article" date="2008" name="Nature">
        <title>The amphioxus genome and the evolution of the chordate karyotype.</title>
        <authorList>
            <consortium name="US DOE Joint Genome Institute (JGI-PGF)"/>
            <person name="Putnam N.H."/>
            <person name="Butts T."/>
            <person name="Ferrier D.E.K."/>
            <person name="Furlong R.F."/>
            <person name="Hellsten U."/>
            <person name="Kawashima T."/>
            <person name="Robinson-Rechavi M."/>
            <person name="Shoguchi E."/>
            <person name="Terry A."/>
            <person name="Yu J.-K."/>
            <person name="Benito-Gutierrez E.L."/>
            <person name="Dubchak I."/>
            <person name="Garcia-Fernandez J."/>
            <person name="Gibson-Brown J.J."/>
            <person name="Grigoriev I.V."/>
            <person name="Horton A.C."/>
            <person name="de Jong P.J."/>
            <person name="Jurka J."/>
            <person name="Kapitonov V.V."/>
            <person name="Kohara Y."/>
            <person name="Kuroki Y."/>
            <person name="Lindquist E."/>
            <person name="Lucas S."/>
            <person name="Osoegawa K."/>
            <person name="Pennacchio L.A."/>
            <person name="Salamov A.A."/>
            <person name="Satou Y."/>
            <person name="Sauka-Spengler T."/>
            <person name="Schmutz J."/>
            <person name="Shin-I T."/>
            <person name="Toyoda A."/>
            <person name="Bronner-Fraser M."/>
            <person name="Fujiyama A."/>
            <person name="Holland L.Z."/>
            <person name="Holland P.W.H."/>
            <person name="Satoh N."/>
            <person name="Rokhsar D.S."/>
        </authorList>
    </citation>
    <scope>NUCLEOTIDE SEQUENCE [LARGE SCALE GENOMIC DNA]</scope>
    <source>
        <strain evidence="11">S238N-H82</strain>
        <tissue evidence="11">Testes</tissue>
    </source>
</reference>
<dbReference type="GO" id="GO:0016020">
    <property type="term" value="C:membrane"/>
    <property type="evidence" value="ECO:0007669"/>
    <property type="project" value="InterPro"/>
</dbReference>
<dbReference type="PROSITE" id="PS50287">
    <property type="entry name" value="SRCR_2"/>
    <property type="match status" value="1"/>
</dbReference>
<dbReference type="FunFam" id="3.10.250.10:FF:000007">
    <property type="entry name" value="Soluble scavenger receptor cysteine-rich domain-containing protein SSC5D"/>
    <property type="match status" value="1"/>
</dbReference>
<organism>
    <name type="scientific">Branchiostoma floridae</name>
    <name type="common">Florida lancelet</name>
    <name type="synonym">Amphioxus</name>
    <dbReference type="NCBI Taxonomy" id="7739"/>
    <lineage>
        <taxon>Eukaryota</taxon>
        <taxon>Metazoa</taxon>
        <taxon>Chordata</taxon>
        <taxon>Cephalochordata</taxon>
        <taxon>Leptocardii</taxon>
        <taxon>Amphioxiformes</taxon>
        <taxon>Branchiostomatidae</taxon>
        <taxon>Branchiostoma</taxon>
    </lineage>
</organism>
<evidence type="ECO:0000313" key="11">
    <source>
        <dbReference type="EMBL" id="EEN66850.1"/>
    </source>
</evidence>
<accession>C3XYG5</accession>
<dbReference type="Pfam" id="PF00530">
    <property type="entry name" value="SRCR"/>
    <property type="match status" value="1"/>
</dbReference>
<dbReference type="AlphaFoldDB" id="C3XYG5"/>
<feature type="disulfide bond" evidence="9">
    <location>
        <begin position="41"/>
        <end position="102"/>
    </location>
</feature>
<feature type="disulfide bond" evidence="9">
    <location>
        <begin position="28"/>
        <end position="92"/>
    </location>
</feature>
<evidence type="ECO:0000256" key="3">
    <source>
        <dbReference type="ARBA" id="ARBA00023157"/>
    </source>
</evidence>
<evidence type="ECO:0000256" key="7">
    <source>
        <dbReference type="ARBA" id="ARBA00064153"/>
    </source>
</evidence>
<feature type="disulfide bond" evidence="9">
    <location>
        <begin position="72"/>
        <end position="82"/>
    </location>
</feature>
<dbReference type="SMART" id="SM00202">
    <property type="entry name" value="SR"/>
    <property type="match status" value="1"/>
</dbReference>
<evidence type="ECO:0000259" key="10">
    <source>
        <dbReference type="PROSITE" id="PS50287"/>
    </source>
</evidence>